<keyword evidence="3" id="KW-1185">Reference proteome</keyword>
<keyword evidence="1" id="KW-0812">Transmembrane</keyword>
<accession>A0A4D7JTJ3</accession>
<name>A0A4D7JTJ3_9BACT</name>
<dbReference type="AlphaFoldDB" id="A0A4D7JTJ3"/>
<evidence type="ECO:0000313" key="2">
    <source>
        <dbReference type="EMBL" id="QCK16860.1"/>
    </source>
</evidence>
<evidence type="ECO:0000313" key="3">
    <source>
        <dbReference type="Proteomes" id="UP000298616"/>
    </source>
</evidence>
<dbReference type="EMBL" id="CP028923">
    <property type="protein sequence ID" value="QCK16860.1"/>
    <property type="molecule type" value="Genomic_DNA"/>
</dbReference>
<dbReference type="Proteomes" id="UP000298616">
    <property type="component" value="Chromosome"/>
</dbReference>
<proteinExistence type="predicted"/>
<organism evidence="2 3">
    <name type="scientific">Mangrovivirga cuniculi</name>
    <dbReference type="NCBI Taxonomy" id="2715131"/>
    <lineage>
        <taxon>Bacteria</taxon>
        <taxon>Pseudomonadati</taxon>
        <taxon>Bacteroidota</taxon>
        <taxon>Cytophagia</taxon>
        <taxon>Cytophagales</taxon>
        <taxon>Mangrovivirgaceae</taxon>
        <taxon>Mangrovivirga</taxon>
    </lineage>
</organism>
<reference evidence="2 3" key="1">
    <citation type="submission" date="2018-04" db="EMBL/GenBank/DDBJ databases">
        <title>Complete genome uncultured novel isolate.</title>
        <authorList>
            <person name="Merlino G."/>
        </authorList>
    </citation>
    <scope>NUCLEOTIDE SEQUENCE [LARGE SCALE GENOMIC DNA]</scope>
    <source>
        <strain evidence="3">R1DC9</strain>
    </source>
</reference>
<feature type="transmembrane region" description="Helical" evidence="1">
    <location>
        <begin position="49"/>
        <end position="69"/>
    </location>
</feature>
<sequence length="200" mass="23389">MFRLIKMEYKTLIRGFILVTLIIFPFTFLPVIFKDGDLFNMLIQRIPSSLLYSVLFSLFLVSAAVAHNWSNLRARLKYFSTPAFSQLGFEFQLEGQGSLVQDLSPSLSGEYQNMHFKVDIHFDLDDDKKNKILIIPIVPFQQDVRETFVFQRLKKEFKIIENGNILAVTLPLDERKLNDPYFLSKNLTLISNLLRRYLEL</sequence>
<evidence type="ECO:0000256" key="1">
    <source>
        <dbReference type="SAM" id="Phobius"/>
    </source>
</evidence>
<keyword evidence="1" id="KW-1133">Transmembrane helix</keyword>
<keyword evidence="1" id="KW-0472">Membrane</keyword>
<feature type="transmembrane region" description="Helical" evidence="1">
    <location>
        <begin position="12"/>
        <end position="33"/>
    </location>
</feature>
<protein>
    <submittedName>
        <fullName evidence="2">Uncharacterized protein</fullName>
    </submittedName>
</protein>
<gene>
    <name evidence="2" type="ORF">DCC35_20045</name>
</gene>
<dbReference type="KEGG" id="fpf:DCC35_20045"/>